<dbReference type="EMBL" id="QJSP01000009">
    <property type="protein sequence ID" value="PYE15992.1"/>
    <property type="molecule type" value="Genomic_DNA"/>
</dbReference>
<evidence type="ECO:0000313" key="2">
    <source>
        <dbReference type="Proteomes" id="UP000247591"/>
    </source>
</evidence>
<protein>
    <recommendedName>
        <fullName evidence="3">ApeA N-terminal domain-containing protein</fullName>
    </recommendedName>
</protein>
<reference evidence="1 2" key="1">
    <citation type="submission" date="2018-06" db="EMBL/GenBank/DDBJ databases">
        <title>Genomic Encyclopedia of Type Strains, Phase IV (KMG-IV): sequencing the most valuable type-strain genomes for metagenomic binning, comparative biology and taxonomic classification.</title>
        <authorList>
            <person name="Goeker M."/>
        </authorList>
    </citation>
    <scope>NUCLEOTIDE SEQUENCE [LARGE SCALE GENOMIC DNA]</scope>
    <source>
        <strain evidence="1 2">DSM 45521</strain>
    </source>
</reference>
<dbReference type="RefSeq" id="WP_146240465.1">
    <property type="nucleotide sequence ID" value="NZ_QJSP01000009.1"/>
</dbReference>
<evidence type="ECO:0008006" key="3">
    <source>
        <dbReference type="Google" id="ProtNLM"/>
    </source>
</evidence>
<dbReference type="AlphaFoldDB" id="A0A318RGJ5"/>
<keyword evidence="2" id="KW-1185">Reference proteome</keyword>
<evidence type="ECO:0000313" key="1">
    <source>
        <dbReference type="EMBL" id="PYE15992.1"/>
    </source>
</evidence>
<name>A0A318RGJ5_WILLI</name>
<organism evidence="1 2">
    <name type="scientific">Williamsia limnetica</name>
    <dbReference type="NCBI Taxonomy" id="882452"/>
    <lineage>
        <taxon>Bacteria</taxon>
        <taxon>Bacillati</taxon>
        <taxon>Actinomycetota</taxon>
        <taxon>Actinomycetes</taxon>
        <taxon>Mycobacteriales</taxon>
        <taxon>Nocardiaceae</taxon>
        <taxon>Williamsia</taxon>
    </lineage>
</organism>
<gene>
    <name evidence="1" type="ORF">DFR67_109220</name>
</gene>
<dbReference type="Proteomes" id="UP000247591">
    <property type="component" value="Unassembled WGS sequence"/>
</dbReference>
<sequence length="370" mass="40159">MAGQTQWSLEGQFACGSGFLVTPDCLGETFVSKTASYDVSILLPQVDDASGGSDLTRPLRRFVPPAVADDSESDGRTEWGSIAGGTRESPVYAHILHCGFRAQVSAADADEFAAVAKTVAKELAAWWNKLCDWLDLVSLQEFAKLGAAQRSILHHAVHMWSGDDEGVRKAGVTYQVFPGGIHQVEVLDRDQTQAAMDLAATGRSPETEWLFIRDAKMYLRAGDHRRAVIDACTATELALTALIDKQFDADKLAPSERKKKFKAHHGISNLVLLHKKTKVPARLPKKLVEEVGAPRNRAAHQGATLSGATARAAIRAAAQVVEAAFPLQSSQPGFATKTLTRKPRLGMLPQHQNLHLMSSNSIIIEAPFHQ</sequence>
<comment type="caution">
    <text evidence="1">The sequence shown here is derived from an EMBL/GenBank/DDBJ whole genome shotgun (WGS) entry which is preliminary data.</text>
</comment>
<accession>A0A318RGJ5</accession>
<proteinExistence type="predicted"/>
<dbReference type="OrthoDB" id="4549848at2"/>